<gene>
    <name evidence="1" type="ORF">UFOVP496_33</name>
</gene>
<organism evidence="1">
    <name type="scientific">uncultured Caudovirales phage</name>
    <dbReference type="NCBI Taxonomy" id="2100421"/>
    <lineage>
        <taxon>Viruses</taxon>
        <taxon>Duplodnaviria</taxon>
        <taxon>Heunggongvirae</taxon>
        <taxon>Uroviricota</taxon>
        <taxon>Caudoviricetes</taxon>
        <taxon>Peduoviridae</taxon>
        <taxon>Maltschvirus</taxon>
        <taxon>Maltschvirus maltsch</taxon>
    </lineage>
</organism>
<dbReference type="EMBL" id="LR796472">
    <property type="protein sequence ID" value="CAB4146822.1"/>
    <property type="molecule type" value="Genomic_DNA"/>
</dbReference>
<sequence>MSTRSAAAAAARTSRMAVQAVQADADHKARRLLGERDAARTIVCALDVAAGTYLTTAAASAARGWSTATPKK</sequence>
<reference evidence="1" key="1">
    <citation type="submission" date="2020-04" db="EMBL/GenBank/DDBJ databases">
        <authorList>
            <person name="Chiriac C."/>
            <person name="Salcher M."/>
            <person name="Ghai R."/>
            <person name="Kavagutti S V."/>
        </authorList>
    </citation>
    <scope>NUCLEOTIDE SEQUENCE</scope>
</reference>
<accession>A0A6J5MKN1</accession>
<proteinExistence type="predicted"/>
<name>A0A6J5MKN1_9CAUD</name>
<evidence type="ECO:0000313" key="1">
    <source>
        <dbReference type="EMBL" id="CAB4146822.1"/>
    </source>
</evidence>
<protein>
    <submittedName>
        <fullName evidence="1">Uncharacterized protein</fullName>
    </submittedName>
</protein>